<dbReference type="SUPFAM" id="SSF81383">
    <property type="entry name" value="F-box domain"/>
    <property type="match status" value="1"/>
</dbReference>
<name>A0A165QID2_EXIGL</name>
<protein>
    <recommendedName>
        <fullName evidence="1">F-box domain-containing protein</fullName>
    </recommendedName>
</protein>
<dbReference type="Gene3D" id="1.20.1280.50">
    <property type="match status" value="1"/>
</dbReference>
<dbReference type="InParanoid" id="A0A165QID2"/>
<reference evidence="2 3" key="1">
    <citation type="journal article" date="2016" name="Mol. Biol. Evol.">
        <title>Comparative Genomics of Early-Diverging Mushroom-Forming Fungi Provides Insights into the Origins of Lignocellulose Decay Capabilities.</title>
        <authorList>
            <person name="Nagy L.G."/>
            <person name="Riley R."/>
            <person name="Tritt A."/>
            <person name="Adam C."/>
            <person name="Daum C."/>
            <person name="Floudas D."/>
            <person name="Sun H."/>
            <person name="Yadav J.S."/>
            <person name="Pangilinan J."/>
            <person name="Larsson K.H."/>
            <person name="Matsuura K."/>
            <person name="Barry K."/>
            <person name="Labutti K."/>
            <person name="Kuo R."/>
            <person name="Ohm R.A."/>
            <person name="Bhattacharya S.S."/>
            <person name="Shirouzu T."/>
            <person name="Yoshinaga Y."/>
            <person name="Martin F.M."/>
            <person name="Grigoriev I.V."/>
            <person name="Hibbett D.S."/>
        </authorList>
    </citation>
    <scope>NUCLEOTIDE SEQUENCE [LARGE SCALE GENOMIC DNA]</scope>
    <source>
        <strain evidence="2 3">HHB12029</strain>
    </source>
</reference>
<dbReference type="InterPro" id="IPR001810">
    <property type="entry name" value="F-box_dom"/>
</dbReference>
<dbReference type="PROSITE" id="PS50181">
    <property type="entry name" value="FBOX"/>
    <property type="match status" value="1"/>
</dbReference>
<dbReference type="AlphaFoldDB" id="A0A165QID2"/>
<evidence type="ECO:0000313" key="2">
    <source>
        <dbReference type="EMBL" id="KZW03664.1"/>
    </source>
</evidence>
<evidence type="ECO:0000259" key="1">
    <source>
        <dbReference type="PROSITE" id="PS50181"/>
    </source>
</evidence>
<feature type="domain" description="F-box" evidence="1">
    <location>
        <begin position="6"/>
        <end position="53"/>
    </location>
</feature>
<organism evidence="2 3">
    <name type="scientific">Exidia glandulosa HHB12029</name>
    <dbReference type="NCBI Taxonomy" id="1314781"/>
    <lineage>
        <taxon>Eukaryota</taxon>
        <taxon>Fungi</taxon>
        <taxon>Dikarya</taxon>
        <taxon>Basidiomycota</taxon>
        <taxon>Agaricomycotina</taxon>
        <taxon>Agaricomycetes</taxon>
        <taxon>Auriculariales</taxon>
        <taxon>Exidiaceae</taxon>
        <taxon>Exidia</taxon>
    </lineage>
</organism>
<dbReference type="EMBL" id="KV425883">
    <property type="protein sequence ID" value="KZW03664.1"/>
    <property type="molecule type" value="Genomic_DNA"/>
</dbReference>
<accession>A0A165QID2</accession>
<gene>
    <name evidence="2" type="ORF">EXIGLDRAFT_828507</name>
</gene>
<dbReference type="OrthoDB" id="2987735at2759"/>
<dbReference type="Proteomes" id="UP000077266">
    <property type="component" value="Unassembled WGS sequence"/>
</dbReference>
<dbReference type="InterPro" id="IPR036047">
    <property type="entry name" value="F-box-like_dom_sf"/>
</dbReference>
<proteinExistence type="predicted"/>
<evidence type="ECO:0000313" key="3">
    <source>
        <dbReference type="Proteomes" id="UP000077266"/>
    </source>
</evidence>
<dbReference type="Pfam" id="PF12937">
    <property type="entry name" value="F-box-like"/>
    <property type="match status" value="1"/>
</dbReference>
<sequence length="496" mass="55890">MFSQRGAPASRLPVELLCLAWSHLSFEDRLAVSHVSTTWRSIAVSCPALWTDIRVWSRCTDGSGLNAVDNAAAAAQCFSRSKALPCSVIVWLHGEITNPLFRSVMLYLFATNSGRVQHIEVNAACARILDSWQATVFLNLPLLPALRSYGIYSIPPQDDNDPLTFWNNEDWNILPFAPDTVLGPRYPSLCEVALQFEFVECVSPSLPRVKRLECKLDGIDALLSILHAFSGLSVLEISISDSWAVSEDPEDDVPLITSDTLPALRSIHVVNDACDFGGFFHPRSLNHAYPKEYLVEYESWPCGSMDREDVMALFADVHTATRIVFTYRHRRVSLSVRDGRDFRRTIRFPLDCAWNAQGSIDLRQCFNELSTDTLKFIAVDAELWRWFRRFLGRIPNLERLVIFVGKSGLPEMSPIYDNQAHIRGGPVVFPLPNLSSLRLVELRAMRRTRVAVTVDKVLALLETIPGRPTVLKLTRIKMHHIAAKLLKIYVGKVVFA</sequence>
<keyword evidence="3" id="KW-1185">Reference proteome</keyword>